<evidence type="ECO:0000313" key="3">
    <source>
        <dbReference type="Proteomes" id="UP000023067"/>
    </source>
</evidence>
<evidence type="ECO:0000256" key="1">
    <source>
        <dbReference type="SAM" id="MobiDB-lite"/>
    </source>
</evidence>
<dbReference type="Proteomes" id="UP000023067">
    <property type="component" value="Unassembled WGS sequence"/>
</dbReference>
<dbReference type="AlphaFoldDB" id="Z9JST7"/>
<dbReference type="RefSeq" id="WP_038372921.1">
    <property type="nucleotide sequence ID" value="NZ_BAAAOW010000001.1"/>
</dbReference>
<dbReference type="PROSITE" id="PS51318">
    <property type="entry name" value="TAT"/>
    <property type="match status" value="1"/>
</dbReference>
<gene>
    <name evidence="2" type="ORF">BF93_01840</name>
</gene>
<dbReference type="PATRIC" id="fig|396014.3.peg.2407"/>
<dbReference type="HOGENOM" id="CLU_942233_0_0_11"/>
<sequence length="295" mass="30767">MARHIATLDSASTTTRRSLMKGVAWATPVAVVSIAAPAVATSPTPPIDVSLDGDSCKYPGQSTPNAFSYKLIFNIENNRDYDIEWRVTSLYVDPNSGSNITFPYSFPTAWTSLSAHGSTAATFISNESTNSSNGSAVFTFEVRKVGGGAEQPVSGSISIGGLPPCKGEDAAKTAARTEEALPEEEAALVEDAPEETATVEEEPPAEEEPAPEEQPPAEEKPPVTEEDPAKDEAPAPEETEAEKPADTAKAAREPAPPVEEPSDAPKSDASKPAVAESETPSETPTPTEEATAAGA</sequence>
<evidence type="ECO:0000313" key="2">
    <source>
        <dbReference type="EMBL" id="EWS80866.1"/>
    </source>
</evidence>
<dbReference type="InterPro" id="IPR006311">
    <property type="entry name" value="TAT_signal"/>
</dbReference>
<feature type="compositionally biased region" description="Basic and acidic residues" evidence="1">
    <location>
        <begin position="166"/>
        <end position="179"/>
    </location>
</feature>
<organism evidence="2 3">
    <name type="scientific">Brachybacterium phenoliresistens</name>
    <dbReference type="NCBI Taxonomy" id="396014"/>
    <lineage>
        <taxon>Bacteria</taxon>
        <taxon>Bacillati</taxon>
        <taxon>Actinomycetota</taxon>
        <taxon>Actinomycetes</taxon>
        <taxon>Micrococcales</taxon>
        <taxon>Dermabacteraceae</taxon>
        <taxon>Brachybacterium</taxon>
    </lineage>
</organism>
<feature type="compositionally biased region" description="Acidic residues" evidence="1">
    <location>
        <begin position="180"/>
        <end position="211"/>
    </location>
</feature>
<proteinExistence type="predicted"/>
<dbReference type="eggNOG" id="ENOG5033MVQ">
    <property type="taxonomic scope" value="Bacteria"/>
</dbReference>
<name>Z9JST7_9MICO</name>
<keyword evidence="3" id="KW-1185">Reference proteome</keyword>
<feature type="compositionally biased region" description="Basic and acidic residues" evidence="1">
    <location>
        <begin position="241"/>
        <end position="252"/>
    </location>
</feature>
<protein>
    <submittedName>
        <fullName evidence="2">Uncharacterized protein</fullName>
    </submittedName>
</protein>
<reference evidence="2 3" key="1">
    <citation type="submission" date="2014-02" db="EMBL/GenBank/DDBJ databases">
        <title>Genome sequence of Brachybacterium phenoliresistens strain W13A50.</title>
        <authorList>
            <person name="Wang X."/>
        </authorList>
    </citation>
    <scope>NUCLEOTIDE SEQUENCE [LARGE SCALE GENOMIC DNA]</scope>
    <source>
        <strain evidence="2 3">W13A50</strain>
    </source>
</reference>
<dbReference type="STRING" id="396014.BF93_01840"/>
<accession>Z9JST7</accession>
<feature type="region of interest" description="Disordered" evidence="1">
    <location>
        <begin position="148"/>
        <end position="295"/>
    </location>
</feature>
<comment type="caution">
    <text evidence="2">The sequence shown here is derived from an EMBL/GenBank/DDBJ whole genome shotgun (WGS) entry which is preliminary data.</text>
</comment>
<feature type="compositionally biased region" description="Acidic residues" evidence="1">
    <location>
        <begin position="224"/>
        <end position="240"/>
    </location>
</feature>
<dbReference type="EMBL" id="JDYK01000012">
    <property type="protein sequence ID" value="EWS80866.1"/>
    <property type="molecule type" value="Genomic_DNA"/>
</dbReference>
<feature type="compositionally biased region" description="Low complexity" evidence="1">
    <location>
        <begin position="275"/>
        <end position="295"/>
    </location>
</feature>